<dbReference type="FunFam" id="1.10.510.10:FF:000095">
    <property type="entry name" value="protein STRUBBELIG-RECEPTOR FAMILY 8"/>
    <property type="match status" value="1"/>
</dbReference>
<dbReference type="FunFam" id="1.10.510.10:FF:000195">
    <property type="entry name" value="pto-interacting protein 1"/>
    <property type="match status" value="1"/>
</dbReference>
<evidence type="ECO:0000256" key="2">
    <source>
        <dbReference type="ARBA" id="ARBA00022553"/>
    </source>
</evidence>
<dbReference type="SUPFAM" id="SSF56112">
    <property type="entry name" value="Protein kinase-like (PK-like)"/>
    <property type="match status" value="2"/>
</dbReference>
<dbReference type="PROSITE" id="PS00108">
    <property type="entry name" value="PROTEIN_KINASE_ST"/>
    <property type="match status" value="2"/>
</dbReference>
<keyword evidence="6 7" id="KW-0067">ATP-binding</keyword>
<keyword evidence="5" id="KW-0418">Kinase</keyword>
<feature type="binding site" evidence="7">
    <location>
        <position position="900"/>
    </location>
    <ligand>
        <name>ATP</name>
        <dbReference type="ChEBI" id="CHEBI:30616"/>
    </ligand>
</feature>
<accession>A0AAV6XHS2</accession>
<dbReference type="FunFam" id="2.60.120.430:FF:000003">
    <property type="entry name" value="FERONIA receptor-like kinase"/>
    <property type="match status" value="1"/>
</dbReference>
<dbReference type="GO" id="GO:0004674">
    <property type="term" value="F:protein serine/threonine kinase activity"/>
    <property type="evidence" value="ECO:0007669"/>
    <property type="project" value="UniProtKB-KW"/>
</dbReference>
<keyword evidence="3" id="KW-0808">Transferase</keyword>
<evidence type="ECO:0000256" key="7">
    <source>
        <dbReference type="PROSITE-ProRule" id="PRU10141"/>
    </source>
</evidence>
<dbReference type="SMART" id="SM00220">
    <property type="entry name" value="S_TKc"/>
    <property type="match status" value="2"/>
</dbReference>
<dbReference type="EMBL" id="WHWC01000007">
    <property type="protein sequence ID" value="KAG8378700.1"/>
    <property type="molecule type" value="Genomic_DNA"/>
</dbReference>
<protein>
    <recommendedName>
        <fullName evidence="10">Protein kinase domain-containing protein</fullName>
    </recommendedName>
</protein>
<evidence type="ECO:0000256" key="1">
    <source>
        <dbReference type="ARBA" id="ARBA00022527"/>
    </source>
</evidence>
<keyword evidence="1" id="KW-0723">Serine/threonine-protein kinase</keyword>
<dbReference type="Gene3D" id="2.60.120.430">
    <property type="entry name" value="Galactose-binding lectin"/>
    <property type="match status" value="1"/>
</dbReference>
<proteinExistence type="predicted"/>
<dbReference type="Pfam" id="PF07714">
    <property type="entry name" value="PK_Tyr_Ser-Thr"/>
    <property type="match status" value="2"/>
</dbReference>
<dbReference type="PANTHER" id="PTHR47983">
    <property type="entry name" value="PTO-INTERACTING PROTEIN 1-LIKE"/>
    <property type="match status" value="1"/>
</dbReference>
<feature type="signal peptide" evidence="9">
    <location>
        <begin position="1"/>
        <end position="21"/>
    </location>
</feature>
<name>A0AAV6XHS2_9LAMI</name>
<dbReference type="PROSITE" id="PS50011">
    <property type="entry name" value="PROTEIN_KINASE_DOM"/>
    <property type="match status" value="2"/>
</dbReference>
<feature type="compositionally biased region" description="Polar residues" evidence="8">
    <location>
        <begin position="741"/>
        <end position="750"/>
    </location>
</feature>
<sequence length="1151" mass="127879">MALYPASIALLFFCFLKILTAASDNNLADHFTGDVSINCGSSGSSAARNGRDWAGDVQSKVSSLLQIKGSSTTSSLVHISSDPVPHKTARISRSQFAYEFFKMNPGQKILWLHFNPAPYKGYKRFKDLFSVEVGPFTLLSNFSASLTADALGVDSFTKEFCINIQENQGFNIIFSPANSQSYAFINGIQIISVPPSLSYFHGGVLQVVGQESLVNVDNSTALEIFHRLNIKQDSVTSSAGDISDIFGMWETVNNRKANKMNNNITWKIYVDVGFWYLVRIHFSEPGLETAGVMFKVYINEMVANTNNIGTVPGRNDDPFFRDYIVMMKGHKQEGKRVILICLQLNDEVMDRRGPLKGFEIIKLSNLENSLASPNPLPSTRDSSYKTIQNFLQILGHRNAVVTVGITLLALVNIIIHTLVQILEVDCKEETMPSARAERLCRRFSLAEIQLATRDFSDAHLIGKGGFGKVYKGQIDNGRETVAIKRLKSNSKQGACEFLTEIETLTELRHVNLVSLNGYCNKHGEMILIYEYMACGTLADHLYKLPRKNGDVSSLTWKQRINICIGAGRGLDYLHTGHSLIHRDVKASNILLDENFIAKVSDFGLAKHENRSKSQSYVSTNVKGTFGYLDPYYLTTRKLTRKSDTYAFGVVLLEVLSGRPAVDTSLAEDKQILIKWARENISKGKIDQIIDSNLGGEISEDSLKAFVGVAERCLHDEPKKRPTMAQVVLQLEFALEQQESTKSSVPKNITSPVDDDIRPLNNQTNLSARTRPVTMASTYVQNLTRPPNEQTKSKVVNAEPTGRKDKLSRIWPWDAFWNAVRIRTKNELLLSGNPAGYHTKETAQKDKHTAKMQPINVPAIPIDELKGITNNFGSKSFIGEGLYGRVYHGVLRSGQAAAIKKLDSSKKPGRGFLAQVSKISNAKHENVVQLLGYCVHGGLRVLAYEYAPNGSLHDILHGQKGVKGAQPGPVLSWSQRVKIALGAANGLKYLHEEAQPCIIHCDLKSSNVMLFDDDVTKITDCELSNQAPYMEARLHSTRVIGTFGYHAPEYTMTGLKSLKSDVYSFGVVLLELLTGRKPIDHTRPRGQQSLLTWATPKLGEDKVKQCVDPRLNEEYPPKAVAKMAEIAALCVQYEAEFRPDMRIVVKALQSLC</sequence>
<dbReference type="InterPro" id="IPR011009">
    <property type="entry name" value="Kinase-like_dom_sf"/>
</dbReference>
<reference evidence="11" key="1">
    <citation type="submission" date="2019-10" db="EMBL/GenBank/DDBJ databases">
        <authorList>
            <person name="Zhang R."/>
            <person name="Pan Y."/>
            <person name="Wang J."/>
            <person name="Ma R."/>
            <person name="Yu S."/>
        </authorList>
    </citation>
    <scope>NUCLEOTIDE SEQUENCE</scope>
    <source>
        <strain evidence="11">LA-IB0</strain>
        <tissue evidence="11">Leaf</tissue>
    </source>
</reference>
<dbReference type="InterPro" id="IPR000719">
    <property type="entry name" value="Prot_kinase_dom"/>
</dbReference>
<evidence type="ECO:0000256" key="8">
    <source>
        <dbReference type="SAM" id="MobiDB-lite"/>
    </source>
</evidence>
<feature type="binding site" evidence="7">
    <location>
        <position position="484"/>
    </location>
    <ligand>
        <name>ATP</name>
        <dbReference type="ChEBI" id="CHEBI:30616"/>
    </ligand>
</feature>
<keyword evidence="4 7" id="KW-0547">Nucleotide-binding</keyword>
<feature type="chain" id="PRO_5043720075" description="Protein kinase domain-containing protein" evidence="9">
    <location>
        <begin position="22"/>
        <end position="1151"/>
    </location>
</feature>
<evidence type="ECO:0000313" key="12">
    <source>
        <dbReference type="Proteomes" id="UP000826271"/>
    </source>
</evidence>
<evidence type="ECO:0000313" key="11">
    <source>
        <dbReference type="EMBL" id="KAG8378700.1"/>
    </source>
</evidence>
<evidence type="ECO:0000259" key="10">
    <source>
        <dbReference type="PROSITE" id="PS50011"/>
    </source>
</evidence>
<evidence type="ECO:0000256" key="4">
    <source>
        <dbReference type="ARBA" id="ARBA00022741"/>
    </source>
</evidence>
<dbReference type="InterPro" id="IPR052101">
    <property type="entry name" value="Plant_StressResp_Kinase"/>
</dbReference>
<evidence type="ECO:0000256" key="6">
    <source>
        <dbReference type="ARBA" id="ARBA00022840"/>
    </source>
</evidence>
<gene>
    <name evidence="11" type="ORF">BUALT_Bualt07G0012500</name>
</gene>
<dbReference type="Proteomes" id="UP000826271">
    <property type="component" value="Unassembled WGS sequence"/>
</dbReference>
<evidence type="ECO:0000256" key="5">
    <source>
        <dbReference type="ARBA" id="ARBA00022777"/>
    </source>
</evidence>
<comment type="caution">
    <text evidence="11">The sequence shown here is derived from an EMBL/GenBank/DDBJ whole genome shotgun (WGS) entry which is preliminary data.</text>
</comment>
<dbReference type="InterPro" id="IPR001245">
    <property type="entry name" value="Ser-Thr/Tyr_kinase_cat_dom"/>
</dbReference>
<dbReference type="InterPro" id="IPR008271">
    <property type="entry name" value="Ser/Thr_kinase_AS"/>
</dbReference>
<dbReference type="PROSITE" id="PS00107">
    <property type="entry name" value="PROTEIN_KINASE_ATP"/>
    <property type="match status" value="2"/>
</dbReference>
<keyword evidence="9" id="KW-0732">Signal</keyword>
<dbReference type="AlphaFoldDB" id="A0AAV6XHS2"/>
<dbReference type="GO" id="GO:0005524">
    <property type="term" value="F:ATP binding"/>
    <property type="evidence" value="ECO:0007669"/>
    <property type="project" value="UniProtKB-UniRule"/>
</dbReference>
<organism evidence="11 12">
    <name type="scientific">Buddleja alternifolia</name>
    <dbReference type="NCBI Taxonomy" id="168488"/>
    <lineage>
        <taxon>Eukaryota</taxon>
        <taxon>Viridiplantae</taxon>
        <taxon>Streptophyta</taxon>
        <taxon>Embryophyta</taxon>
        <taxon>Tracheophyta</taxon>
        <taxon>Spermatophyta</taxon>
        <taxon>Magnoliopsida</taxon>
        <taxon>eudicotyledons</taxon>
        <taxon>Gunneridae</taxon>
        <taxon>Pentapetalae</taxon>
        <taxon>asterids</taxon>
        <taxon>lamiids</taxon>
        <taxon>Lamiales</taxon>
        <taxon>Scrophulariaceae</taxon>
        <taxon>Buddlejeae</taxon>
        <taxon>Buddleja</taxon>
    </lineage>
</organism>
<dbReference type="CDD" id="cd14066">
    <property type="entry name" value="STKc_IRAK"/>
    <property type="match status" value="2"/>
</dbReference>
<evidence type="ECO:0000256" key="3">
    <source>
        <dbReference type="ARBA" id="ARBA00022679"/>
    </source>
</evidence>
<keyword evidence="12" id="KW-1185">Reference proteome</keyword>
<dbReference type="PANTHER" id="PTHR47983:SF3">
    <property type="entry name" value="OS05G0135800 PROTEIN"/>
    <property type="match status" value="1"/>
</dbReference>
<feature type="domain" description="Protein kinase" evidence="10">
    <location>
        <begin position="871"/>
        <end position="1150"/>
    </location>
</feature>
<feature type="domain" description="Protein kinase" evidence="10">
    <location>
        <begin position="455"/>
        <end position="733"/>
    </location>
</feature>
<evidence type="ECO:0000256" key="9">
    <source>
        <dbReference type="SAM" id="SignalP"/>
    </source>
</evidence>
<dbReference type="Gene3D" id="3.30.200.20">
    <property type="entry name" value="Phosphorylase Kinase, domain 1"/>
    <property type="match status" value="2"/>
</dbReference>
<feature type="region of interest" description="Disordered" evidence="8">
    <location>
        <begin position="741"/>
        <end position="761"/>
    </location>
</feature>
<dbReference type="InterPro" id="IPR017441">
    <property type="entry name" value="Protein_kinase_ATP_BS"/>
</dbReference>
<keyword evidence="2" id="KW-0597">Phosphoprotein</keyword>
<dbReference type="FunFam" id="3.30.200.20:FF:000039">
    <property type="entry name" value="receptor-like protein kinase FERONIA"/>
    <property type="match status" value="1"/>
</dbReference>
<dbReference type="Gene3D" id="1.10.510.10">
    <property type="entry name" value="Transferase(Phosphotransferase) domain 1"/>
    <property type="match status" value="2"/>
</dbReference>